<dbReference type="VEuPathDB" id="PlasmoDB:PVPCR_0300130"/>
<dbReference type="Proteomes" id="UP000515268">
    <property type="component" value="Chromosome PVPCR_03"/>
</dbReference>
<evidence type="ECO:0000313" key="3">
    <source>
        <dbReference type="EMBL" id="CAD2096748.1"/>
    </source>
</evidence>
<feature type="compositionally biased region" description="Polar residues" evidence="1">
    <location>
        <begin position="417"/>
        <end position="434"/>
    </location>
</feature>
<feature type="transmembrane region" description="Helical" evidence="2">
    <location>
        <begin position="692"/>
        <end position="712"/>
    </location>
</feature>
<name>A0A6V7SEZ3_PLAVN</name>
<feature type="compositionally biased region" description="Pro residues" evidence="1">
    <location>
        <begin position="337"/>
        <end position="346"/>
    </location>
</feature>
<keyword evidence="2" id="KW-0812">Transmembrane</keyword>
<feature type="compositionally biased region" description="Low complexity" evidence="1">
    <location>
        <begin position="390"/>
        <end position="401"/>
    </location>
</feature>
<feature type="compositionally biased region" description="Polar residues" evidence="1">
    <location>
        <begin position="547"/>
        <end position="558"/>
    </location>
</feature>
<evidence type="ECO:0000313" key="4">
    <source>
        <dbReference type="Proteomes" id="UP000515268"/>
    </source>
</evidence>
<feature type="compositionally biased region" description="Basic and acidic residues" evidence="1">
    <location>
        <begin position="402"/>
        <end position="415"/>
    </location>
</feature>
<feature type="region of interest" description="Disordered" evidence="1">
    <location>
        <begin position="499"/>
        <end position="591"/>
    </location>
</feature>
<dbReference type="AlphaFoldDB" id="A0A6V7SEZ3"/>
<keyword evidence="2" id="KW-0472">Membrane</keyword>
<organism evidence="3 4">
    <name type="scientific">Plasmodium vinckei petteri</name>
    <dbReference type="NCBI Taxonomy" id="138298"/>
    <lineage>
        <taxon>Eukaryota</taxon>
        <taxon>Sar</taxon>
        <taxon>Alveolata</taxon>
        <taxon>Apicomplexa</taxon>
        <taxon>Aconoidasida</taxon>
        <taxon>Haemosporida</taxon>
        <taxon>Plasmodiidae</taxon>
        <taxon>Plasmodium</taxon>
        <taxon>Plasmodium (Vinckeia)</taxon>
    </lineage>
</organism>
<accession>A0A6V7SEZ3</accession>
<feature type="compositionally biased region" description="Pro residues" evidence="1">
    <location>
        <begin position="272"/>
        <end position="286"/>
    </location>
</feature>
<feature type="transmembrane region" description="Helical" evidence="2">
    <location>
        <begin position="614"/>
        <end position="632"/>
    </location>
</feature>
<dbReference type="Pfam" id="PF06022">
    <property type="entry name" value="Cir_Bir_Yir"/>
    <property type="match status" value="1"/>
</dbReference>
<sequence length="721" mass="81874">MSEGVCKIFLKVDVLFGDGKVDLEEVNKYNKYRKLCPLDETGVMICKNEIQGILTLCMYLFTELYKRSLDIQKSESNDNEYVEYVMMWLGFRLFQAKSYLSSTLMDFYNNIILKSHLFYKFDDIIRRKEHLLHANLEYMSRLYQLFQEICYITLKYPKVNPNVIEINKDSTRFYNKHASLYRDINECESYLNLLNNLETLYGNLKTSLIKNKRNRHLKGILNVNFKNLPPTKKANKKSTIGFDCPKCKKINSNAEEKNRKLKPKAPKHVEPISPPAPPPPPLPPQPQQAQSILVPEPPVKPKTEASLPSESSQKAEQHPPPSPQAENKSPSSDQQPILPPAKPPSEPQRVSSKEPQPPILTTNQKEPPDSQNVLNVPEGQLPNQENPPKSSDSGQDSSSSQTKEKGGNIVDKPEQPQDGQQQISDPKQETSGSMQLQNVFNIFKSTFEMYRSPFYNTCTEIGNKLYEKAASTLENAYDKSRKFASNTLSYLNDHLNKALENVPPSKDNGSEPPPSLPKDKQPEPKNIQTPTPVGQSNDNPQAPPPTQNIGSPNSKQVNPSDPPPGIQPQPSVDPSSKTSSLNIEKGNTGINVKKSTPQLVNYIDSFKRYNRLEIAITVILIPIILGIVYKYMSSGWRKKSQRKKSMKKVINSIGRKRPIQIIIKSYDRNKDLKPVINSVGRKKDSLLNIYKLMQADPVPFINVFFLLIFFVYKRKENFLEL</sequence>
<dbReference type="InterPro" id="IPR006477">
    <property type="entry name" value="Yir_bir_cir"/>
</dbReference>
<evidence type="ECO:0000256" key="2">
    <source>
        <dbReference type="SAM" id="Phobius"/>
    </source>
</evidence>
<keyword evidence="2" id="KW-1133">Transmembrane helix</keyword>
<feature type="compositionally biased region" description="Polar residues" evidence="1">
    <location>
        <begin position="526"/>
        <end position="540"/>
    </location>
</feature>
<proteinExistence type="predicted"/>
<feature type="region of interest" description="Disordered" evidence="1">
    <location>
        <begin position="253"/>
        <end position="434"/>
    </location>
</feature>
<feature type="compositionally biased region" description="Polar residues" evidence="1">
    <location>
        <begin position="348"/>
        <end position="374"/>
    </location>
</feature>
<dbReference type="OrthoDB" id="373329at2759"/>
<gene>
    <name evidence="3" type="ORF">PVPCR_0300130</name>
</gene>
<reference evidence="3 4" key="1">
    <citation type="submission" date="2020-08" db="EMBL/GenBank/DDBJ databases">
        <authorList>
            <person name="Ramaprasad A."/>
        </authorList>
    </citation>
    <scope>NUCLEOTIDE SEQUENCE [LARGE SCALE GENOMIC DNA]</scope>
</reference>
<protein>
    <submittedName>
        <fullName evidence="3">CIR protein PIR protein</fullName>
    </submittedName>
</protein>
<keyword evidence="4" id="KW-1185">Reference proteome</keyword>
<feature type="compositionally biased region" description="Polar residues" evidence="1">
    <location>
        <begin position="324"/>
        <end position="335"/>
    </location>
</feature>
<dbReference type="EMBL" id="LR865408">
    <property type="protein sequence ID" value="CAD2096748.1"/>
    <property type="molecule type" value="Genomic_DNA"/>
</dbReference>
<evidence type="ECO:0000256" key="1">
    <source>
        <dbReference type="SAM" id="MobiDB-lite"/>
    </source>
</evidence>